<dbReference type="RefSeq" id="WP_306373489.1">
    <property type="nucleotide sequence ID" value="NZ_JASAYK010000001.1"/>
</dbReference>
<evidence type="ECO:0000313" key="3">
    <source>
        <dbReference type="EMBL" id="MDP8171826.1"/>
    </source>
</evidence>
<accession>A0AAJ6N7V5</accession>
<keyword evidence="2" id="KW-0812">Transmembrane</keyword>
<feature type="coiled-coil region" evidence="1">
    <location>
        <begin position="127"/>
        <end position="154"/>
    </location>
</feature>
<sequence>MDDFDWIHAHLNGIIGYVWTLIGGSVTGYVFKRYKEKYSRTTDNHWRSLRTWSIVFWICLLILSYFYNTSLVSYLQMGGVIFYIYVFFYHFNKIKQVYETQFQNIRQKNQKIYDRTERVERECRLKIDQIIQDRKQLEVKIRELTEEQDSYKQLGFVSIKTKAKTETDYQDDLNRVESDFKFLGVGGDKLTSQIEHFEKAMCRASKYGYHPIRFLLCHSDSGALKDIAAKKGETEEALSNKIRGSLRKMAYLKQYRSINIQVRFYKANEEYESPIFRLMFLNNSTSKSCLVNYRYFGGRDHRGEELPQLEVVPVDGQMGSFYWAFDEMFNRLWEENENNEWDHEEFLR</sequence>
<name>A0AAJ6N7V5_9PAST</name>
<gene>
    <name evidence="3" type="ORF">QJU93_00375</name>
</gene>
<proteinExistence type="predicted"/>
<comment type="caution">
    <text evidence="3">The sequence shown here is derived from an EMBL/GenBank/DDBJ whole genome shotgun (WGS) entry which is preliminary data.</text>
</comment>
<feature type="transmembrane region" description="Helical" evidence="2">
    <location>
        <begin position="73"/>
        <end position="91"/>
    </location>
</feature>
<evidence type="ECO:0000313" key="4">
    <source>
        <dbReference type="Proteomes" id="UP001236239"/>
    </source>
</evidence>
<evidence type="ECO:0000256" key="1">
    <source>
        <dbReference type="SAM" id="Coils"/>
    </source>
</evidence>
<feature type="transmembrane region" description="Helical" evidence="2">
    <location>
        <begin position="51"/>
        <end position="67"/>
    </location>
</feature>
<keyword evidence="1" id="KW-0175">Coiled coil</keyword>
<organism evidence="3 4">
    <name type="scientific">Phocoenobacter skyensis</name>
    <dbReference type="NCBI Taxonomy" id="97481"/>
    <lineage>
        <taxon>Bacteria</taxon>
        <taxon>Pseudomonadati</taxon>
        <taxon>Pseudomonadota</taxon>
        <taxon>Gammaproteobacteria</taxon>
        <taxon>Pasteurellales</taxon>
        <taxon>Pasteurellaceae</taxon>
        <taxon>Phocoenobacter</taxon>
    </lineage>
</organism>
<dbReference type="AlphaFoldDB" id="A0AAJ6N7V5"/>
<protein>
    <submittedName>
        <fullName evidence="3">DUF2304 domain-containing protein</fullName>
    </submittedName>
</protein>
<dbReference type="EMBL" id="JASAYQ010000001">
    <property type="protein sequence ID" value="MDP8171826.1"/>
    <property type="molecule type" value="Genomic_DNA"/>
</dbReference>
<evidence type="ECO:0000256" key="2">
    <source>
        <dbReference type="SAM" id="Phobius"/>
    </source>
</evidence>
<reference evidence="3" key="1">
    <citation type="journal article" date="2023" name="Front. Microbiol.">
        <title>Phylogeography and host specificity of Pasteurellaceae pathogenic to sea-farmed fish in the north-east Atlantic.</title>
        <authorList>
            <person name="Gulla S."/>
            <person name="Colquhoun D.J."/>
            <person name="Olsen A.B."/>
            <person name="Spilsberg B."/>
            <person name="Lagesen K."/>
            <person name="Aakesson C.P."/>
            <person name="Strom S."/>
            <person name="Manji F."/>
            <person name="Birkbeck T.H."/>
            <person name="Nilsen H.K."/>
        </authorList>
    </citation>
    <scope>NUCLEOTIDE SEQUENCE</scope>
    <source>
        <strain evidence="3">TW16_20</strain>
    </source>
</reference>
<dbReference type="Proteomes" id="UP001236239">
    <property type="component" value="Unassembled WGS sequence"/>
</dbReference>
<feature type="transmembrane region" description="Helical" evidence="2">
    <location>
        <begin position="6"/>
        <end position="31"/>
    </location>
</feature>
<keyword evidence="2" id="KW-1133">Transmembrane helix</keyword>
<keyword evidence="2" id="KW-0472">Membrane</keyword>